<proteinExistence type="predicted"/>
<dbReference type="Proteomes" id="UP000253250">
    <property type="component" value="Unassembled WGS sequence"/>
</dbReference>
<dbReference type="STRING" id="163359.A9R16_09585"/>
<evidence type="ECO:0000313" key="2">
    <source>
        <dbReference type="Proteomes" id="UP000253250"/>
    </source>
</evidence>
<gene>
    <name evidence="1" type="ORF">C4900_07215</name>
</gene>
<protein>
    <submittedName>
        <fullName evidence="1">Uncharacterized protein</fullName>
    </submittedName>
</protein>
<evidence type="ECO:0000313" key="1">
    <source>
        <dbReference type="EMBL" id="RCN55713.1"/>
    </source>
</evidence>
<sequence length="217" mass="24577">MSTVANVDALVIRNMSTIEQSIEHLINVIEPRVFGAINEEITDWIEKKRWVGEATYNDQHLDIWLRPVTWRTSPGEPAEHGPAYFYIMGLSEEEDWSWVTILCGANKDEIGFVTEFDWRGAGLAKKDWKALAQEHQAKTPQLHQAGFRFDDKEGVWALPVRVDAEKLAQAIEEDDIASALEPLRVALETLGRTVDLWNALVAKIIKSDNPRRKSGNA</sequence>
<organism evidence="1 2">
    <name type="scientific">Acidiferrobacter thiooxydans</name>
    <dbReference type="NCBI Taxonomy" id="163359"/>
    <lineage>
        <taxon>Bacteria</taxon>
        <taxon>Pseudomonadati</taxon>
        <taxon>Pseudomonadota</taxon>
        <taxon>Gammaproteobacteria</taxon>
        <taxon>Acidiferrobacterales</taxon>
        <taxon>Acidiferrobacteraceae</taxon>
        <taxon>Acidiferrobacter</taxon>
    </lineage>
</organism>
<reference evidence="1 2" key="1">
    <citation type="submission" date="2018-02" db="EMBL/GenBank/DDBJ databases">
        <title>Insights into the biology of acidophilic members of the Acidiferrobacteraceae family derived from comparative genomic analyses.</title>
        <authorList>
            <person name="Issotta F."/>
            <person name="Thyssen C."/>
            <person name="Mena C."/>
            <person name="Moya A."/>
            <person name="Bellenberg S."/>
            <person name="Sproer C."/>
            <person name="Covarrubias P.C."/>
            <person name="Sand W."/>
            <person name="Quatrini R."/>
            <person name="Vera M."/>
        </authorList>
    </citation>
    <scope>NUCLEOTIDE SEQUENCE [LARGE SCALE GENOMIC DNA]</scope>
    <source>
        <strain evidence="2">m-1</strain>
    </source>
</reference>
<accession>A0A1C2G2X0</accession>
<name>A0A1C2G2X0_9GAMM</name>
<comment type="caution">
    <text evidence="1">The sequence shown here is derived from an EMBL/GenBank/DDBJ whole genome shotgun (WGS) entry which is preliminary data.</text>
</comment>
<dbReference type="EMBL" id="PSYR01000002">
    <property type="protein sequence ID" value="RCN55713.1"/>
    <property type="molecule type" value="Genomic_DNA"/>
</dbReference>
<dbReference type="AlphaFoldDB" id="A0A1C2G2X0"/>
<keyword evidence="2" id="KW-1185">Reference proteome</keyword>
<dbReference type="RefSeq" id="WP_065969416.1">
    <property type="nucleotide sequence ID" value="NZ_CP080624.1"/>
</dbReference>